<protein>
    <submittedName>
        <fullName evidence="12">Na+/H+ antiporter NhaA type</fullName>
    </submittedName>
</protein>
<evidence type="ECO:0000256" key="8">
    <source>
        <dbReference type="ARBA" id="ARBA00023065"/>
    </source>
</evidence>
<feature type="transmembrane region" description="Helical" evidence="11">
    <location>
        <begin position="16"/>
        <end position="35"/>
    </location>
</feature>
<accession>A0A1U9Y7S6</accession>
<evidence type="ECO:0000256" key="3">
    <source>
        <dbReference type="ARBA" id="ARBA00022449"/>
    </source>
</evidence>
<evidence type="ECO:0000256" key="10">
    <source>
        <dbReference type="ARBA" id="ARBA00023201"/>
    </source>
</evidence>
<keyword evidence="2" id="KW-0813">Transport</keyword>
<organism evidence="12">
    <name type="scientific">Actinosynnema pretiosum subsp. pretiosum</name>
    <dbReference type="NCBI Taxonomy" id="103721"/>
    <lineage>
        <taxon>Bacteria</taxon>
        <taxon>Bacillati</taxon>
        <taxon>Actinomycetota</taxon>
        <taxon>Actinomycetes</taxon>
        <taxon>Pseudonocardiales</taxon>
        <taxon>Pseudonocardiaceae</taxon>
        <taxon>Actinosynnema</taxon>
    </lineage>
</organism>
<dbReference type="EMBL" id="KY489977">
    <property type="protein sequence ID" value="AQZ37123.1"/>
    <property type="molecule type" value="Genomic_DNA"/>
</dbReference>
<dbReference type="GO" id="GO:0006885">
    <property type="term" value="P:regulation of pH"/>
    <property type="evidence" value="ECO:0007669"/>
    <property type="project" value="InterPro"/>
</dbReference>
<keyword evidence="4" id="KW-1003">Cell membrane</keyword>
<evidence type="ECO:0000256" key="7">
    <source>
        <dbReference type="ARBA" id="ARBA00023053"/>
    </source>
</evidence>
<dbReference type="AlphaFoldDB" id="A0A1U9Y7S6"/>
<comment type="subcellular location">
    <subcellularLocation>
        <location evidence="1">Cell inner membrane</location>
        <topology evidence="1">Multi-pass membrane protein</topology>
    </subcellularLocation>
</comment>
<evidence type="ECO:0000256" key="4">
    <source>
        <dbReference type="ARBA" id="ARBA00022475"/>
    </source>
</evidence>
<evidence type="ECO:0000256" key="2">
    <source>
        <dbReference type="ARBA" id="ARBA00022448"/>
    </source>
</evidence>
<keyword evidence="6 11" id="KW-1133">Transmembrane helix</keyword>
<keyword evidence="3" id="KW-0050">Antiport</keyword>
<feature type="transmembrane region" description="Helical" evidence="11">
    <location>
        <begin position="85"/>
        <end position="105"/>
    </location>
</feature>
<dbReference type="GO" id="GO:0005886">
    <property type="term" value="C:plasma membrane"/>
    <property type="evidence" value="ECO:0007669"/>
    <property type="project" value="UniProtKB-SubCell"/>
</dbReference>
<keyword evidence="7" id="KW-0915">Sodium</keyword>
<evidence type="ECO:0000256" key="11">
    <source>
        <dbReference type="SAM" id="Phobius"/>
    </source>
</evidence>
<dbReference type="PANTHER" id="PTHR30341">
    <property type="entry name" value="SODIUM ION/PROTON ANTIPORTER NHAA-RELATED"/>
    <property type="match status" value="1"/>
</dbReference>
<sequence length="157" mass="16303">MSVLARITSALRSSDALGGFLLIAATAVAPLWANSPLSHSCEALTSHPLGPLTVRALLPVGAAVGGVVAPALLFLAVAAPSGAGAGWGVPVATDIAFALAVLAVVGRRCPPRCARSCSPWRPWTTCARCWSSRSPAPRTWTSSRSRARRWGWWCSGC</sequence>
<dbReference type="PANTHER" id="PTHR30341:SF0">
    <property type="entry name" value="NA(+)_H(+) ANTIPORTER NHAA"/>
    <property type="match status" value="1"/>
</dbReference>
<keyword evidence="9 11" id="KW-0472">Membrane</keyword>
<dbReference type="Pfam" id="PF06965">
    <property type="entry name" value="Na_H_antiport_1"/>
    <property type="match status" value="1"/>
</dbReference>
<evidence type="ECO:0000256" key="9">
    <source>
        <dbReference type="ARBA" id="ARBA00023136"/>
    </source>
</evidence>
<evidence type="ECO:0000256" key="5">
    <source>
        <dbReference type="ARBA" id="ARBA00022692"/>
    </source>
</evidence>
<feature type="transmembrane region" description="Helical" evidence="11">
    <location>
        <begin position="56"/>
        <end position="79"/>
    </location>
</feature>
<evidence type="ECO:0000313" key="12">
    <source>
        <dbReference type="EMBL" id="AQZ37123.1"/>
    </source>
</evidence>
<dbReference type="InterPro" id="IPR004670">
    <property type="entry name" value="NhaA"/>
</dbReference>
<evidence type="ECO:0000256" key="6">
    <source>
        <dbReference type="ARBA" id="ARBA00022989"/>
    </source>
</evidence>
<name>A0A1U9Y7S6_9PSEU</name>
<dbReference type="Gene3D" id="1.20.1530.10">
    <property type="entry name" value="Na+/H+ antiporter like domain"/>
    <property type="match status" value="1"/>
</dbReference>
<dbReference type="InterPro" id="IPR023171">
    <property type="entry name" value="Na/H_antiporter_dom_sf"/>
</dbReference>
<keyword evidence="5 11" id="KW-0812">Transmembrane</keyword>
<dbReference type="GO" id="GO:0015385">
    <property type="term" value="F:sodium:proton antiporter activity"/>
    <property type="evidence" value="ECO:0007669"/>
    <property type="project" value="TreeGrafter"/>
</dbReference>
<evidence type="ECO:0000256" key="1">
    <source>
        <dbReference type="ARBA" id="ARBA00004429"/>
    </source>
</evidence>
<keyword evidence="10" id="KW-0739">Sodium transport</keyword>
<reference evidence="12" key="1">
    <citation type="submission" date="2017-01" db="EMBL/GenBank/DDBJ databases">
        <title>Optimization of ansamitocin biosynthetic pathway.</title>
        <authorList>
            <person name="Ning X."/>
            <person name="Bai L."/>
        </authorList>
    </citation>
    <scope>NUCLEOTIDE SEQUENCE</scope>
    <source>
        <strain evidence="12">ATCC 31280</strain>
    </source>
</reference>
<proteinExistence type="predicted"/>
<keyword evidence="8" id="KW-0406">Ion transport</keyword>